<dbReference type="InterPro" id="IPR038721">
    <property type="entry name" value="IS701-like_DDE_dom"/>
</dbReference>
<evidence type="ECO:0000313" key="2">
    <source>
        <dbReference type="EMBL" id="MFB2834331.1"/>
    </source>
</evidence>
<gene>
    <name evidence="2" type="ORF">ACE1CA_07335</name>
</gene>
<organism evidence="2 3">
    <name type="scientific">Floridaenema evergladense BLCC-F167</name>
    <dbReference type="NCBI Taxonomy" id="3153639"/>
    <lineage>
        <taxon>Bacteria</taxon>
        <taxon>Bacillati</taxon>
        <taxon>Cyanobacteriota</taxon>
        <taxon>Cyanophyceae</taxon>
        <taxon>Oscillatoriophycideae</taxon>
        <taxon>Aerosakkonematales</taxon>
        <taxon>Aerosakkonemataceae</taxon>
        <taxon>Floridanema</taxon>
        <taxon>Floridanema evergladense</taxon>
    </lineage>
</organism>
<keyword evidence="3" id="KW-1185">Reference proteome</keyword>
<feature type="domain" description="Transposase IS701-like DDE" evidence="1">
    <location>
        <begin position="31"/>
        <end position="286"/>
    </location>
</feature>
<dbReference type="Pfam" id="PF13546">
    <property type="entry name" value="DDE_5"/>
    <property type="match status" value="1"/>
</dbReference>
<protein>
    <submittedName>
        <fullName evidence="2">Transposase</fullName>
    </submittedName>
</protein>
<dbReference type="Proteomes" id="UP001576780">
    <property type="component" value="Unassembled WGS sequence"/>
</dbReference>
<comment type="caution">
    <text evidence="2">The sequence shown here is derived from an EMBL/GenBank/DDBJ whole genome shotgun (WGS) entry which is preliminary data.</text>
</comment>
<accession>A0ABV4WHP0</accession>
<reference evidence="2 3" key="1">
    <citation type="submission" date="2024-09" db="EMBL/GenBank/DDBJ databases">
        <title>Floridaenema gen nov. (Aerosakkonemataceae, Aerosakkonematales ord. nov., Cyanobacteria) from benthic tropical and subtropical fresh waters, with the description of four new species.</title>
        <authorList>
            <person name="Moretto J.A."/>
            <person name="Berthold D.E."/>
            <person name="Lefler F.W."/>
            <person name="Huang I.-S."/>
            <person name="Laughinghouse H. IV."/>
        </authorList>
    </citation>
    <scope>NUCLEOTIDE SEQUENCE [LARGE SCALE GENOMIC DNA]</scope>
    <source>
        <strain evidence="2 3">BLCC-F167</strain>
    </source>
</reference>
<dbReference type="RefSeq" id="WP_413276768.1">
    <property type="nucleotide sequence ID" value="NZ_JBHFNT010000061.1"/>
</dbReference>
<proteinExistence type="predicted"/>
<evidence type="ECO:0000313" key="3">
    <source>
        <dbReference type="Proteomes" id="UP001576780"/>
    </source>
</evidence>
<dbReference type="SUPFAM" id="SSF53098">
    <property type="entry name" value="Ribonuclease H-like"/>
    <property type="match status" value="1"/>
</dbReference>
<dbReference type="InterPro" id="IPR012337">
    <property type="entry name" value="RNaseH-like_sf"/>
</dbReference>
<sequence length="427" mass="49763">MSTISCEDQLAQFQQFRQNVYANFPLNRDSVMDLLDAITGNITAQTPVELCEHPSFRRGYSALYKAIRQFFVPSSPNTAVAERKQLQKSLLKTLSPLIKAPTKRNFHLFGLDTTPIPRPFSPTLPDRTYIHQPNTIKGNKPINIGHQYSLLSFLPESEGTQNIPWSIPLSTQRVRSNTNSIAVGVEQIDTTLHHCPAFEQEQLSVLVADSYYSQRQFLDALSKESNLVLITRVRSNRVFYRQPSSSETANSGRGHRLWYGERFDLKDETTWHQPDETVQTNFTTRRGRCLQLNISAWHQMLMRGTKEYPMHQHPFTLLQVRVTDEFGQQLWHPMWLIVLGTRRNELTIMDCYLSYRQRFDMEHTLRFNKQRLLMNSFQTPDVEHEENWVQLTQLAYIQLWAARELVSALPRPKRKILSQKNSSFYNT</sequence>
<dbReference type="EMBL" id="JBHFNT010000061">
    <property type="protein sequence ID" value="MFB2834331.1"/>
    <property type="molecule type" value="Genomic_DNA"/>
</dbReference>
<name>A0ABV4WHP0_9CYAN</name>
<evidence type="ECO:0000259" key="1">
    <source>
        <dbReference type="Pfam" id="PF13546"/>
    </source>
</evidence>